<comment type="caution">
    <text evidence="7">The sequence shown here is derived from an EMBL/GenBank/DDBJ whole genome shotgun (WGS) entry which is preliminary data.</text>
</comment>
<name>A0A2R7Z1H3_9ACTN</name>
<dbReference type="PANTHER" id="PTHR31310">
    <property type="match status" value="1"/>
</dbReference>
<keyword evidence="4 5" id="KW-0472">Membrane</keyword>
<dbReference type="OrthoDB" id="5241565at2"/>
<accession>A0A2R7Z1H3</accession>
<sequence length="269" mass="29097">MVTSLLPTSSTSADLATGRGRGISGRRELGFLAIVYVGYALTRVLASDALGPAVSRARHLVDLERPLLLDVERPLNHWLAGHDLLGTMAAFHYASAHYVVTTVVLVWLFFRRPEVYVAARRTLVIATSIALAIYLLAPTAPPRLVGGFTDVLAQHATTGWWGGEASAPQGLGWMTNQLAAFPSMHAGWALWVALAITASTANLVIRGLAWSHAVITGLVVVGTGNHWTLDVVVGWALVGFVWMLAQQWRDDTTDVRPVLVPHARTSLER</sequence>
<dbReference type="InterPro" id="IPR026841">
    <property type="entry name" value="Aur1/Ipt1"/>
</dbReference>
<evidence type="ECO:0000256" key="4">
    <source>
        <dbReference type="ARBA" id="ARBA00023136"/>
    </source>
</evidence>
<feature type="transmembrane region" description="Helical" evidence="5">
    <location>
        <begin position="227"/>
        <end position="245"/>
    </location>
</feature>
<evidence type="ECO:0000313" key="7">
    <source>
        <dbReference type="EMBL" id="PUA82477.1"/>
    </source>
</evidence>
<dbReference type="GO" id="GO:0016020">
    <property type="term" value="C:membrane"/>
    <property type="evidence" value="ECO:0007669"/>
    <property type="project" value="UniProtKB-SubCell"/>
</dbReference>
<dbReference type="CDD" id="cd03386">
    <property type="entry name" value="PAP2_Aur1_like"/>
    <property type="match status" value="1"/>
</dbReference>
<dbReference type="Proteomes" id="UP000244867">
    <property type="component" value="Unassembled WGS sequence"/>
</dbReference>
<dbReference type="AlphaFoldDB" id="A0A2R7Z1H3"/>
<protein>
    <submittedName>
        <fullName evidence="7">Inositol phosphorylceramide synthase</fullName>
    </submittedName>
</protein>
<comment type="subcellular location">
    <subcellularLocation>
        <location evidence="1">Membrane</location>
        <topology evidence="1">Multi-pass membrane protein</topology>
    </subcellularLocation>
</comment>
<evidence type="ECO:0000313" key="8">
    <source>
        <dbReference type="Proteomes" id="UP000244867"/>
    </source>
</evidence>
<keyword evidence="8" id="KW-1185">Reference proteome</keyword>
<feature type="transmembrane region" description="Helical" evidence="5">
    <location>
        <begin position="90"/>
        <end position="110"/>
    </location>
</feature>
<evidence type="ECO:0000256" key="1">
    <source>
        <dbReference type="ARBA" id="ARBA00004141"/>
    </source>
</evidence>
<dbReference type="EMBL" id="PYXZ01000001">
    <property type="protein sequence ID" value="PUA82477.1"/>
    <property type="molecule type" value="Genomic_DNA"/>
</dbReference>
<keyword evidence="2 5" id="KW-0812">Transmembrane</keyword>
<feature type="domain" description="Inositolphosphotransferase Aur1/Ipt1" evidence="6">
    <location>
        <begin position="59"/>
        <end position="243"/>
    </location>
</feature>
<evidence type="ECO:0000259" key="6">
    <source>
        <dbReference type="Pfam" id="PF14378"/>
    </source>
</evidence>
<evidence type="ECO:0000256" key="2">
    <source>
        <dbReference type="ARBA" id="ARBA00022692"/>
    </source>
</evidence>
<evidence type="ECO:0000256" key="5">
    <source>
        <dbReference type="SAM" id="Phobius"/>
    </source>
</evidence>
<dbReference type="InterPro" id="IPR052185">
    <property type="entry name" value="IPC_Synthase-Related"/>
</dbReference>
<feature type="transmembrane region" description="Helical" evidence="5">
    <location>
        <begin position="29"/>
        <end position="46"/>
    </location>
</feature>
<dbReference type="PANTHER" id="PTHR31310:SF7">
    <property type="entry name" value="PA-PHOSPHATASE RELATED-FAMILY PROTEIN DDB_G0268928"/>
    <property type="match status" value="1"/>
</dbReference>
<reference evidence="7 8" key="1">
    <citation type="submission" date="2018-03" db="EMBL/GenBank/DDBJ databases">
        <authorList>
            <person name="Keele B.F."/>
        </authorList>
    </citation>
    <scope>NUCLEOTIDE SEQUENCE [LARGE SCALE GENOMIC DNA]</scope>
    <source>
        <strain evidence="7 8">IB-3</strain>
    </source>
</reference>
<proteinExistence type="predicted"/>
<feature type="transmembrane region" description="Helical" evidence="5">
    <location>
        <begin position="122"/>
        <end position="140"/>
    </location>
</feature>
<dbReference type="Pfam" id="PF14378">
    <property type="entry name" value="PAP2_3"/>
    <property type="match status" value="1"/>
</dbReference>
<gene>
    <name evidence="7" type="ORF">C7S10_01640</name>
</gene>
<organism evidence="7 8">
    <name type="scientific">Nocardioides currus</name>
    <dbReference type="NCBI Taxonomy" id="2133958"/>
    <lineage>
        <taxon>Bacteria</taxon>
        <taxon>Bacillati</taxon>
        <taxon>Actinomycetota</taxon>
        <taxon>Actinomycetes</taxon>
        <taxon>Propionibacteriales</taxon>
        <taxon>Nocardioidaceae</taxon>
        <taxon>Nocardioides</taxon>
    </lineage>
</organism>
<evidence type="ECO:0000256" key="3">
    <source>
        <dbReference type="ARBA" id="ARBA00022989"/>
    </source>
</evidence>
<keyword evidence="3 5" id="KW-1133">Transmembrane helix</keyword>